<dbReference type="EC" id="5.1.3.21" evidence="5"/>
<dbReference type="UniPathway" id="UPA00242"/>
<name>A0A0F3RQT6_9LACO</name>
<dbReference type="GO" id="GO:0033499">
    <property type="term" value="P:galactose catabolic process via UDP-galactose, Leloir pathway"/>
    <property type="evidence" value="ECO:0007669"/>
    <property type="project" value="TreeGrafter"/>
</dbReference>
<reference evidence="10 11" key="1">
    <citation type="submission" date="2015-03" db="EMBL/GenBank/DDBJ databases">
        <authorList>
            <person name="Zheng J."/>
            <person name="Ganezle M."/>
        </authorList>
    </citation>
    <scope>NUCLEOTIDE SEQUENCE [LARGE SCALE GENOMIC DNA]</scope>
    <source>
        <strain evidence="10 11">LP38</strain>
    </source>
</reference>
<dbReference type="Gene3D" id="2.70.98.10">
    <property type="match status" value="1"/>
</dbReference>
<feature type="binding site" evidence="7">
    <location>
        <position position="248"/>
    </location>
    <ligand>
        <name>beta-D-galactose</name>
        <dbReference type="ChEBI" id="CHEBI:27667"/>
    </ligand>
</feature>
<proteinExistence type="inferred from homology"/>
<dbReference type="EMBL" id="BJZI01000035">
    <property type="protein sequence ID" value="GEO67555.1"/>
    <property type="molecule type" value="Genomic_DNA"/>
</dbReference>
<feature type="active site" description="Proton donor" evidence="6">
    <location>
        <position position="180"/>
    </location>
</feature>
<dbReference type="GO" id="GO:0005737">
    <property type="term" value="C:cytoplasm"/>
    <property type="evidence" value="ECO:0007669"/>
    <property type="project" value="TreeGrafter"/>
</dbReference>
<dbReference type="InterPro" id="IPR047215">
    <property type="entry name" value="Galactose_mutarotase-like"/>
</dbReference>
<organism evidence="10 11">
    <name type="scientific">Levilactobacillus spicheri</name>
    <dbReference type="NCBI Taxonomy" id="216463"/>
    <lineage>
        <taxon>Bacteria</taxon>
        <taxon>Bacillati</taxon>
        <taxon>Bacillota</taxon>
        <taxon>Bacilli</taxon>
        <taxon>Lactobacillales</taxon>
        <taxon>Lactobacillaceae</taxon>
        <taxon>Levilactobacillus</taxon>
    </lineage>
</organism>
<dbReference type="SUPFAM" id="SSF74650">
    <property type="entry name" value="Galactose mutarotase-like"/>
    <property type="match status" value="1"/>
</dbReference>
<evidence type="ECO:0000256" key="3">
    <source>
        <dbReference type="ARBA" id="ARBA00023235"/>
    </source>
</evidence>
<dbReference type="AlphaFoldDB" id="A0A0F3RQT6"/>
<reference evidence="9 12" key="2">
    <citation type="submission" date="2019-07" db="EMBL/GenBank/DDBJ databases">
        <title>Whole genome shotgun sequence of Lactobacillus spicheri NBRC 107155.</title>
        <authorList>
            <person name="Hosoyama A."/>
            <person name="Uohara A."/>
            <person name="Ohji S."/>
            <person name="Ichikawa N."/>
        </authorList>
    </citation>
    <scope>NUCLEOTIDE SEQUENCE [LARGE SCALE GENOMIC DNA]</scope>
    <source>
        <strain evidence="9 12">NBRC 107155</strain>
    </source>
</reference>
<dbReference type="GO" id="GO:0006006">
    <property type="term" value="P:glucose metabolic process"/>
    <property type="evidence" value="ECO:0007669"/>
    <property type="project" value="TreeGrafter"/>
</dbReference>
<evidence type="ECO:0000256" key="5">
    <source>
        <dbReference type="PIRNR" id="PIRNR005096"/>
    </source>
</evidence>
<evidence type="ECO:0000256" key="8">
    <source>
        <dbReference type="PIRSR" id="PIRSR005096-3"/>
    </source>
</evidence>
<sequence>MQTTTQEWDTYQAQPVTEYTIENDNGVKLGVLSWGATLHELSVPSAQGPHNLVLSYHKMADYLDNPFYVCMGIGRTGGRITRGTFPLDGTTYHVDPNEGQNTLHGGPHGFNTVNWAGSLDTTDPNHARIILTHTFKSTDDSYPGDLDAKLIYGLDNQDHVTLTFEATATTTTTLFNPTAHLYFNLSDDQLITGQTLQVNSDEHLDLNAEKLPTGKMIANADTPFDFKAGQNLGSAIRGMQDTTEKGFDDVYHVVPAADHTIAKLSDPQSNRSVTIKSDRNGLVVFTANSFTNGLKLATGAGQPYMGVALEPQTLPDSPNFPEFGDITLPAGKTQQYHVSYDVTY</sequence>
<dbReference type="GO" id="GO:0004034">
    <property type="term" value="F:aldose 1-epimerase activity"/>
    <property type="evidence" value="ECO:0007669"/>
    <property type="project" value="TreeGrafter"/>
</dbReference>
<comment type="similarity">
    <text evidence="2 5">Belongs to the aldose epimerase family.</text>
</comment>
<dbReference type="Proteomes" id="UP000321691">
    <property type="component" value="Unassembled WGS sequence"/>
</dbReference>
<dbReference type="GO" id="GO:0030246">
    <property type="term" value="F:carbohydrate binding"/>
    <property type="evidence" value="ECO:0007669"/>
    <property type="project" value="InterPro"/>
</dbReference>
<dbReference type="InterPro" id="IPR011013">
    <property type="entry name" value="Gal_mutarotase_sf_dom"/>
</dbReference>
<dbReference type="Proteomes" id="UP000033491">
    <property type="component" value="Unassembled WGS sequence"/>
</dbReference>
<dbReference type="CDD" id="cd09019">
    <property type="entry name" value="galactose_mutarotase_like"/>
    <property type="match status" value="1"/>
</dbReference>
<evidence type="ECO:0000313" key="10">
    <source>
        <dbReference type="EMBL" id="KJW12346.1"/>
    </source>
</evidence>
<keyword evidence="4 5" id="KW-0119">Carbohydrate metabolism</keyword>
<dbReference type="OrthoDB" id="9779408at2"/>
<evidence type="ECO:0000256" key="1">
    <source>
        <dbReference type="ARBA" id="ARBA00005028"/>
    </source>
</evidence>
<evidence type="ECO:0000256" key="4">
    <source>
        <dbReference type="ARBA" id="ARBA00023277"/>
    </source>
</evidence>
<dbReference type="PIRSF" id="PIRSF005096">
    <property type="entry name" value="GALM"/>
    <property type="match status" value="1"/>
</dbReference>
<comment type="caution">
    <text evidence="10">The sequence shown here is derived from an EMBL/GenBank/DDBJ whole genome shotgun (WGS) entry which is preliminary data.</text>
</comment>
<evidence type="ECO:0000313" key="12">
    <source>
        <dbReference type="Proteomes" id="UP000321691"/>
    </source>
</evidence>
<accession>A0A0F3RQT6</accession>
<dbReference type="InterPro" id="IPR008183">
    <property type="entry name" value="Aldose_1/G6P_1-epimerase"/>
</dbReference>
<dbReference type="RefSeq" id="WP_045807444.1">
    <property type="nucleotide sequence ID" value="NZ_BJZI01000035.1"/>
</dbReference>
<evidence type="ECO:0000256" key="2">
    <source>
        <dbReference type="ARBA" id="ARBA00006206"/>
    </source>
</evidence>
<gene>
    <name evidence="9" type="primary">galM</name>
    <name evidence="9" type="ORF">LSP04_19740</name>
    <name evidence="10" type="ORF">VC81_07465</name>
</gene>
<feature type="active site" description="Proton acceptor" evidence="6">
    <location>
        <position position="310"/>
    </location>
</feature>
<dbReference type="InterPro" id="IPR015443">
    <property type="entry name" value="Aldose_1-epimerase"/>
</dbReference>
<comment type="catalytic activity">
    <reaction evidence="5">
        <text>alpha-maltose = beta-maltose</text>
        <dbReference type="Rhea" id="RHEA:21228"/>
        <dbReference type="ChEBI" id="CHEBI:18147"/>
        <dbReference type="ChEBI" id="CHEBI:18167"/>
        <dbReference type="EC" id="5.1.3.21"/>
    </reaction>
</comment>
<dbReference type="STRING" id="216463.VC81_07465"/>
<dbReference type="PANTHER" id="PTHR10091:SF0">
    <property type="entry name" value="GALACTOSE MUTAROTASE"/>
    <property type="match status" value="1"/>
</dbReference>
<evidence type="ECO:0000313" key="11">
    <source>
        <dbReference type="Proteomes" id="UP000033491"/>
    </source>
</evidence>
<feature type="binding site" evidence="8">
    <location>
        <begin position="180"/>
        <end position="182"/>
    </location>
    <ligand>
        <name>beta-D-galactose</name>
        <dbReference type="ChEBI" id="CHEBI:27667"/>
    </ligand>
</feature>
<dbReference type="PATRIC" id="fig|216463.3.peg.602"/>
<keyword evidence="12" id="KW-1185">Reference proteome</keyword>
<dbReference type="InterPro" id="IPR014718">
    <property type="entry name" value="GH-type_carb-bd"/>
</dbReference>
<evidence type="ECO:0000256" key="6">
    <source>
        <dbReference type="PIRSR" id="PIRSR005096-1"/>
    </source>
</evidence>
<comment type="pathway">
    <text evidence="1 5">Carbohydrate metabolism; hexose metabolism.</text>
</comment>
<protein>
    <recommendedName>
        <fullName evidence="5">Maltose epimerase</fullName>
        <ecNumber evidence="5">5.1.3.21</ecNumber>
    </recommendedName>
</protein>
<dbReference type="PANTHER" id="PTHR10091">
    <property type="entry name" value="ALDOSE-1-EPIMERASE"/>
    <property type="match status" value="1"/>
</dbReference>
<dbReference type="EMBL" id="JZCR01000019">
    <property type="protein sequence ID" value="KJW12346.1"/>
    <property type="molecule type" value="Genomic_DNA"/>
</dbReference>
<evidence type="ECO:0000313" key="9">
    <source>
        <dbReference type="EMBL" id="GEO67555.1"/>
    </source>
</evidence>
<keyword evidence="3 5" id="KW-0413">Isomerase</keyword>
<evidence type="ECO:0000256" key="7">
    <source>
        <dbReference type="PIRSR" id="PIRSR005096-2"/>
    </source>
</evidence>
<dbReference type="Pfam" id="PF01263">
    <property type="entry name" value="Aldose_epim"/>
    <property type="match status" value="1"/>
</dbReference>
<comment type="function">
    <text evidence="5">Catalyzes the interconversion of alpha and beta anomers of maltose.</text>
</comment>
<dbReference type="GO" id="GO:0050558">
    <property type="term" value="F:maltose epimerase activity"/>
    <property type="evidence" value="ECO:0007669"/>
    <property type="project" value="UniProtKB-EC"/>
</dbReference>